<dbReference type="Proteomes" id="UP001432322">
    <property type="component" value="Unassembled WGS sequence"/>
</dbReference>
<sequence>YMDELKELNEFFGGANTASSNPTVPHNEEPDLIDSLLSRINVLEKKLDQWKKEAEKKKNSQSMCSGNFKVMNEQKNPPPKPSVKPPGPPAAKPPPTPAAPPPAAAPPPQAAAAADAAKPEEKKEEPKPEEKKEE</sequence>
<evidence type="ECO:0000313" key="3">
    <source>
        <dbReference type="Proteomes" id="UP001432322"/>
    </source>
</evidence>
<proteinExistence type="predicted"/>
<gene>
    <name evidence="2" type="ORF">PFISCL1PPCAC_20277</name>
</gene>
<feature type="compositionally biased region" description="Pro residues" evidence="1">
    <location>
        <begin position="76"/>
        <end position="109"/>
    </location>
</feature>
<evidence type="ECO:0000313" key="2">
    <source>
        <dbReference type="EMBL" id="GMT28980.1"/>
    </source>
</evidence>
<feature type="compositionally biased region" description="Basic and acidic residues" evidence="1">
    <location>
        <begin position="117"/>
        <end position="134"/>
    </location>
</feature>
<reference evidence="2" key="1">
    <citation type="submission" date="2023-10" db="EMBL/GenBank/DDBJ databases">
        <title>Genome assembly of Pristionchus species.</title>
        <authorList>
            <person name="Yoshida K."/>
            <person name="Sommer R.J."/>
        </authorList>
    </citation>
    <scope>NUCLEOTIDE SEQUENCE</scope>
    <source>
        <strain evidence="2">RS5133</strain>
    </source>
</reference>
<evidence type="ECO:0000256" key="1">
    <source>
        <dbReference type="SAM" id="MobiDB-lite"/>
    </source>
</evidence>
<feature type="non-terminal residue" evidence="2">
    <location>
        <position position="1"/>
    </location>
</feature>
<dbReference type="EMBL" id="BTSY01000005">
    <property type="protein sequence ID" value="GMT28980.1"/>
    <property type="molecule type" value="Genomic_DNA"/>
</dbReference>
<organism evidence="2 3">
    <name type="scientific">Pristionchus fissidentatus</name>
    <dbReference type="NCBI Taxonomy" id="1538716"/>
    <lineage>
        <taxon>Eukaryota</taxon>
        <taxon>Metazoa</taxon>
        <taxon>Ecdysozoa</taxon>
        <taxon>Nematoda</taxon>
        <taxon>Chromadorea</taxon>
        <taxon>Rhabditida</taxon>
        <taxon>Rhabditina</taxon>
        <taxon>Diplogasteromorpha</taxon>
        <taxon>Diplogasteroidea</taxon>
        <taxon>Neodiplogasteridae</taxon>
        <taxon>Pristionchus</taxon>
    </lineage>
</organism>
<name>A0AAV5WET5_9BILA</name>
<comment type="caution">
    <text evidence="2">The sequence shown here is derived from an EMBL/GenBank/DDBJ whole genome shotgun (WGS) entry which is preliminary data.</text>
</comment>
<feature type="region of interest" description="Disordered" evidence="1">
    <location>
        <begin position="53"/>
        <end position="134"/>
    </location>
</feature>
<accession>A0AAV5WET5</accession>
<protein>
    <submittedName>
        <fullName evidence="2">Uncharacterized protein</fullName>
    </submittedName>
</protein>
<feature type="non-terminal residue" evidence="2">
    <location>
        <position position="134"/>
    </location>
</feature>
<dbReference type="AlphaFoldDB" id="A0AAV5WET5"/>
<keyword evidence="3" id="KW-1185">Reference proteome</keyword>